<accession>A0A1I5T8Z6</accession>
<proteinExistence type="predicted"/>
<dbReference type="Proteomes" id="UP000198892">
    <property type="component" value="Unassembled WGS sequence"/>
</dbReference>
<keyword evidence="3" id="KW-1185">Reference proteome</keyword>
<evidence type="ECO:0000313" key="2">
    <source>
        <dbReference type="EMBL" id="SFP79512.1"/>
    </source>
</evidence>
<dbReference type="Gene3D" id="3.40.50.2000">
    <property type="entry name" value="Glycogen Phosphorylase B"/>
    <property type="match status" value="1"/>
</dbReference>
<evidence type="ECO:0000256" key="1">
    <source>
        <dbReference type="SAM" id="MobiDB-lite"/>
    </source>
</evidence>
<dbReference type="InterPro" id="IPR050519">
    <property type="entry name" value="Glycosyltransf_28_UgtP"/>
</dbReference>
<name>A0A1I5T8Z6_9BACI</name>
<gene>
    <name evidence="2" type="ORF">SAMN05518683_11061</name>
</gene>
<feature type="region of interest" description="Disordered" evidence="1">
    <location>
        <begin position="380"/>
        <end position="403"/>
    </location>
</feature>
<dbReference type="GO" id="GO:0016740">
    <property type="term" value="F:transferase activity"/>
    <property type="evidence" value="ECO:0007669"/>
    <property type="project" value="UniProtKB-KW"/>
</dbReference>
<dbReference type="EMBL" id="FOXD01000010">
    <property type="protein sequence ID" value="SFP79512.1"/>
    <property type="molecule type" value="Genomic_DNA"/>
</dbReference>
<sequence>MSSCVQAYTYERVSIKGGLMRIHIWTASTGSGHNEAARVLQEEWRKQGHTAEIFHPLETGPRVTFQLSKKVYKLLVTGCPPLWRSLSEQKVPYQTAKLPAAWYPEMIQEAIDADAVISVHPFLTALAAAAKTRCPDLLLFHAATDYWHAPAADLPEVNGTFLPAQVTTEQAGTPVFPFGIPAHVRRSSFTKKEYCLANGWNPKKPLILLSGGGEGPFPYHKMLRTLRYLHPLCTIVICSRKWKKARRLMVQGHDVFVYPWMPQFKNYLQVCDVLVTKAGGMTLTEAFLAETPVVITAPLPGQEERNARHALRCQAALQGDRPETVWGHVSTLLQSPFNRERMKRRQKRLQQPGSVKQITETVQRAVTFFDVSDPYIPQERERLPAESGRAEVQPVPGSDSKEE</sequence>
<dbReference type="AlphaFoldDB" id="A0A1I5T8Z6"/>
<dbReference type="STRING" id="1884432.SAMN05518683_11061"/>
<keyword evidence="2" id="KW-0808">Transferase</keyword>
<dbReference type="PANTHER" id="PTHR43025">
    <property type="entry name" value="MONOGALACTOSYLDIACYLGLYCEROL SYNTHASE"/>
    <property type="match status" value="1"/>
</dbReference>
<dbReference type="SUPFAM" id="SSF53756">
    <property type="entry name" value="UDP-Glycosyltransferase/glycogen phosphorylase"/>
    <property type="match status" value="1"/>
</dbReference>
<evidence type="ECO:0000313" key="3">
    <source>
        <dbReference type="Proteomes" id="UP000198892"/>
    </source>
</evidence>
<protein>
    <submittedName>
        <fullName evidence="2">UDP-N-acetylglucosamine:LPS N-acetylglucosamine transferase</fullName>
    </submittedName>
</protein>
<dbReference type="PANTHER" id="PTHR43025:SF3">
    <property type="entry name" value="MONOGALACTOSYLDIACYLGLYCEROL SYNTHASE 1, CHLOROPLASTIC"/>
    <property type="match status" value="1"/>
</dbReference>
<reference evidence="3" key="1">
    <citation type="submission" date="2016-10" db="EMBL/GenBank/DDBJ databases">
        <authorList>
            <person name="Varghese N."/>
            <person name="Submissions S."/>
        </authorList>
    </citation>
    <scope>NUCLEOTIDE SEQUENCE [LARGE SCALE GENOMIC DNA]</scope>
    <source>
        <strain evidence="3">S7</strain>
    </source>
</reference>
<organism evidence="2 3">
    <name type="scientific">Salibacterium halotolerans</name>
    <dbReference type="NCBI Taxonomy" id="1884432"/>
    <lineage>
        <taxon>Bacteria</taxon>
        <taxon>Bacillati</taxon>
        <taxon>Bacillota</taxon>
        <taxon>Bacilli</taxon>
        <taxon>Bacillales</taxon>
        <taxon>Bacillaceae</taxon>
    </lineage>
</organism>